<dbReference type="STRING" id="1005048.CFU_0083"/>
<reference evidence="2 3" key="5">
    <citation type="journal article" date="2011" name="ISME J.">
        <title>Dual transcriptional profiling of a bacterial/fungal confrontation: Collimonas fungivorans versus Aspergillus niger.</title>
        <authorList>
            <person name="Mela F."/>
            <person name="Fritsche K."/>
            <person name="de Boer W."/>
            <person name="van Veen J.A."/>
            <person name="de Graaff L.H."/>
            <person name="van den Berg M."/>
            <person name="Leveau J.H."/>
        </authorList>
    </citation>
    <scope>NUCLEOTIDE SEQUENCE [LARGE SCALE GENOMIC DNA]</scope>
    <source>
        <strain evidence="2 3">Ter331</strain>
    </source>
</reference>
<dbReference type="HOGENOM" id="CLU_100983_0_0_4"/>
<sequence>MLSLFLMEKKMQNKFSFPSKGLAAVAVAMASLTFAGCTTTMPGKDASSSTSRNDVNAGVDATLSKLYQTAPASRDLVARAKGVLVFPEVLQASFVIGGEYGKGALRVGGRNVGYYSTTAGSIGFQAGAQSKAIVLLFMTQDSLDKFRNSNGWTVGADATVALANIGANGNIDTNTAQQPIIGFVTTNGGLIAGVSLQGAKISKISL</sequence>
<protein>
    <submittedName>
        <fullName evidence="2">Putative lipoprotein</fullName>
    </submittedName>
</protein>
<proteinExistence type="predicted"/>
<feature type="domain" description="Ysc84 actin-binding" evidence="1">
    <location>
        <begin position="119"/>
        <end position="202"/>
    </location>
</feature>
<reference evidence="2 3" key="4">
    <citation type="journal article" date="2010" name="Environ. Microbiol.">
        <title>The bacterial genus Collimonas: mycophagy, weathering and other adaptive solutions to life in oligotrophic soil environments.</title>
        <authorList>
            <person name="Leveau J.H."/>
            <person name="Uroz S."/>
            <person name="de Boer W."/>
        </authorList>
    </citation>
    <scope>NUCLEOTIDE SEQUENCE [LARGE SCALE GENOMIC DNA]</scope>
    <source>
        <strain evidence="2 3">Ter331</strain>
    </source>
</reference>
<dbReference type="AlphaFoldDB" id="G0A811"/>
<dbReference type="eggNOG" id="COG2930">
    <property type="taxonomic scope" value="Bacteria"/>
</dbReference>
<organism evidence="2 3">
    <name type="scientific">Collimonas fungivorans (strain Ter331)</name>
    <dbReference type="NCBI Taxonomy" id="1005048"/>
    <lineage>
        <taxon>Bacteria</taxon>
        <taxon>Pseudomonadati</taxon>
        <taxon>Pseudomonadota</taxon>
        <taxon>Betaproteobacteria</taxon>
        <taxon>Burkholderiales</taxon>
        <taxon>Oxalobacteraceae</taxon>
        <taxon>Collimonas</taxon>
    </lineage>
</organism>
<reference evidence="3" key="6">
    <citation type="submission" date="2011-05" db="EMBL/GenBank/DDBJ databases">
        <title>Complete sequence of Collimonas fungivorans Ter331.</title>
        <authorList>
            <person name="Leveau J.H."/>
        </authorList>
    </citation>
    <scope>NUCLEOTIDE SEQUENCE [LARGE SCALE GENOMIC DNA]</scope>
    <source>
        <strain evidence="3">Ter331</strain>
    </source>
</reference>
<dbReference type="EMBL" id="CP002745">
    <property type="protein sequence ID" value="AEK59922.1"/>
    <property type="molecule type" value="Genomic_DNA"/>
</dbReference>
<reference evidence="2 3" key="1">
    <citation type="journal article" date="2004" name="Environ. Microbiol.">
        <title>Phylogeny-function analysis of (meta)genomic libraries: screening for expression of ribosomal RNA genes by large-insert library fluorescent in situ hybridization (LIL-FISH).</title>
        <authorList>
            <person name="Leveau J.H."/>
            <person name="Gerards S."/>
            <person name="de Boer W."/>
            <person name="van Veen J.A."/>
        </authorList>
    </citation>
    <scope>NUCLEOTIDE SEQUENCE [LARGE SCALE GENOMIC DNA]</scope>
    <source>
        <strain evidence="2 3">Ter331</strain>
    </source>
</reference>
<reference evidence="2 3" key="3">
    <citation type="journal article" date="2008" name="FEMS Microbiol. Ecol.">
        <title>Identification and characterization of genes underlying chitinolysis in Collimonas fungivorans Ter331.</title>
        <authorList>
            <person name="Fritsche K."/>
            <person name="de Boer W."/>
            <person name="Gerards S."/>
            <person name="van den Berg M."/>
            <person name="van Veen J.A."/>
            <person name="Leveau J.H."/>
        </authorList>
    </citation>
    <scope>NUCLEOTIDE SEQUENCE [LARGE SCALE GENOMIC DNA]</scope>
    <source>
        <strain evidence="2 3">Ter331</strain>
    </source>
</reference>
<evidence type="ECO:0000313" key="3">
    <source>
        <dbReference type="Proteomes" id="UP000008392"/>
    </source>
</evidence>
<dbReference type="InterPro" id="IPR007461">
    <property type="entry name" value="Ysc84_actin-binding"/>
</dbReference>
<keyword evidence="2" id="KW-0449">Lipoprotein</keyword>
<accession>G0A811</accession>
<keyword evidence="3" id="KW-1185">Reference proteome</keyword>
<dbReference type="Proteomes" id="UP000008392">
    <property type="component" value="Chromosome"/>
</dbReference>
<name>G0A811_COLFT</name>
<gene>
    <name evidence="2" type="ordered locus">CFU_0083</name>
</gene>
<evidence type="ECO:0000313" key="2">
    <source>
        <dbReference type="EMBL" id="AEK59922.1"/>
    </source>
</evidence>
<reference evidence="2 3" key="2">
    <citation type="journal article" date="2006" name="J. Microbiol. Methods">
        <title>Genomic flank-sequencing of plasposon insertion sites for rapid identification of functional genes.</title>
        <authorList>
            <person name="Leveau J.H."/>
            <person name="Gerards S."/>
            <person name="Fritsche K."/>
            <person name="Zondag G."/>
            <person name="van Veen J.A."/>
        </authorList>
    </citation>
    <scope>NUCLEOTIDE SEQUENCE [LARGE SCALE GENOMIC DNA]</scope>
    <source>
        <strain evidence="2 3">Ter331</strain>
    </source>
</reference>
<evidence type="ECO:0000259" key="1">
    <source>
        <dbReference type="Pfam" id="PF04366"/>
    </source>
</evidence>
<dbReference type="CDD" id="cd11524">
    <property type="entry name" value="SYLF"/>
    <property type="match status" value="1"/>
</dbReference>
<dbReference type="Pfam" id="PF04366">
    <property type="entry name" value="Ysc84"/>
    <property type="match status" value="1"/>
</dbReference>
<dbReference type="KEGG" id="cfu:CFU_0083"/>